<comment type="caution">
    <text evidence="2">The sequence shown here is derived from an EMBL/GenBank/DDBJ whole genome shotgun (WGS) entry which is preliminary data.</text>
</comment>
<dbReference type="EMBL" id="LNCD01000140">
    <property type="protein sequence ID" value="KWV41443.1"/>
    <property type="molecule type" value="Genomic_DNA"/>
</dbReference>
<protein>
    <submittedName>
        <fullName evidence="2">Uncharacterized protein</fullName>
    </submittedName>
</protein>
<accession>A0A109J335</accession>
<sequence>MKKASVAAISIAAVALATPTLAAEKAATSSLIGTPWIETKAQSDLPGPMMIFLPKGKLLIDSCWETYALRTWKQASSKEISWDEDGAIIHARIKAVSADGLTLQITAGKDIVERTYAAAKAPYVCPDMKR</sequence>
<organism evidence="2 3">
    <name type="scientific">Rhizobium altiplani</name>
    <dbReference type="NCBI Taxonomy" id="1864509"/>
    <lineage>
        <taxon>Bacteria</taxon>
        <taxon>Pseudomonadati</taxon>
        <taxon>Pseudomonadota</taxon>
        <taxon>Alphaproteobacteria</taxon>
        <taxon>Hyphomicrobiales</taxon>
        <taxon>Rhizobiaceae</taxon>
        <taxon>Rhizobium/Agrobacterium group</taxon>
        <taxon>Rhizobium</taxon>
    </lineage>
</organism>
<feature type="signal peptide" evidence="1">
    <location>
        <begin position="1"/>
        <end position="22"/>
    </location>
</feature>
<proteinExistence type="predicted"/>
<keyword evidence="3" id="KW-1185">Reference proteome</keyword>
<evidence type="ECO:0000313" key="3">
    <source>
        <dbReference type="Proteomes" id="UP000068164"/>
    </source>
</evidence>
<dbReference type="Proteomes" id="UP000068164">
    <property type="component" value="Unassembled WGS sequence"/>
</dbReference>
<evidence type="ECO:0000313" key="2">
    <source>
        <dbReference type="EMBL" id="KWV41443.1"/>
    </source>
</evidence>
<evidence type="ECO:0000256" key="1">
    <source>
        <dbReference type="SAM" id="SignalP"/>
    </source>
</evidence>
<dbReference type="OrthoDB" id="7060093at2"/>
<dbReference type="AlphaFoldDB" id="A0A109J335"/>
<feature type="chain" id="PRO_5007136388" evidence="1">
    <location>
        <begin position="23"/>
        <end position="130"/>
    </location>
</feature>
<name>A0A109J335_9HYPH</name>
<dbReference type="RefSeq" id="WP_018116705.1">
    <property type="nucleotide sequence ID" value="NZ_JBBNAS010000459.1"/>
</dbReference>
<gene>
    <name evidence="2" type="ORF">AS026_23950</name>
</gene>
<reference evidence="2 3" key="1">
    <citation type="submission" date="2015-11" db="EMBL/GenBank/DDBJ databases">
        <title>Draft Genome Sequence of the Strain BR 10423 (Rhizobium sp.) isolated from nodules of Mimosa pudica.</title>
        <authorList>
            <person name="Barauna A.C."/>
            <person name="Zilli J.E."/>
            <person name="Simoes-Araujo J.L."/>
            <person name="Reis V.M."/>
            <person name="James E.K."/>
            <person name="Reis F.B.Jr."/>
            <person name="Rouws L.F."/>
            <person name="Passos S.R."/>
            <person name="Gois S.R."/>
        </authorList>
    </citation>
    <scope>NUCLEOTIDE SEQUENCE [LARGE SCALE GENOMIC DNA]</scope>
    <source>
        <strain evidence="2 3">BR10423</strain>
    </source>
</reference>
<keyword evidence="1" id="KW-0732">Signal</keyword>